<feature type="repeat" description="ANK" evidence="2">
    <location>
        <begin position="723"/>
        <end position="755"/>
    </location>
</feature>
<feature type="compositionally biased region" description="Acidic residues" evidence="3">
    <location>
        <begin position="324"/>
        <end position="335"/>
    </location>
</feature>
<protein>
    <recommendedName>
        <fullName evidence="4">Nephrocystin 3-like N-terminal domain-containing protein</fullName>
    </recommendedName>
</protein>
<gene>
    <name evidence="5" type="ORF">NECHADRAFT_85502</name>
</gene>
<evidence type="ECO:0000313" key="6">
    <source>
        <dbReference type="Proteomes" id="UP000005206"/>
    </source>
</evidence>
<keyword evidence="1" id="KW-0677">Repeat</keyword>
<dbReference type="VEuPathDB" id="FungiDB:NECHADRAFT_85502"/>
<dbReference type="InParanoid" id="C7ZP16"/>
<organism evidence="5 6">
    <name type="scientific">Fusarium vanettenii (strain ATCC MYA-4622 / CBS 123669 / FGSC 9596 / NRRL 45880 / 77-13-4)</name>
    <name type="common">Fusarium solani subsp. pisi</name>
    <dbReference type="NCBI Taxonomy" id="660122"/>
    <lineage>
        <taxon>Eukaryota</taxon>
        <taxon>Fungi</taxon>
        <taxon>Dikarya</taxon>
        <taxon>Ascomycota</taxon>
        <taxon>Pezizomycotina</taxon>
        <taxon>Sordariomycetes</taxon>
        <taxon>Hypocreomycetidae</taxon>
        <taxon>Hypocreales</taxon>
        <taxon>Nectriaceae</taxon>
        <taxon>Fusarium</taxon>
        <taxon>Fusarium solani species complex</taxon>
        <taxon>Fusarium vanettenii</taxon>
    </lineage>
</organism>
<dbReference type="PANTHER" id="PTHR10039">
    <property type="entry name" value="AMELOGENIN"/>
    <property type="match status" value="1"/>
</dbReference>
<dbReference type="OMA" id="TWARMEL"/>
<keyword evidence="6" id="KW-1185">Reference proteome</keyword>
<evidence type="ECO:0000313" key="5">
    <source>
        <dbReference type="EMBL" id="EEU34232.1"/>
    </source>
</evidence>
<name>C7ZP16_FUSV7</name>
<evidence type="ECO:0000259" key="4">
    <source>
        <dbReference type="Pfam" id="PF24883"/>
    </source>
</evidence>
<keyword evidence="2" id="KW-0040">ANK repeat</keyword>
<evidence type="ECO:0000256" key="2">
    <source>
        <dbReference type="PROSITE-ProRule" id="PRU00023"/>
    </source>
</evidence>
<dbReference type="KEGG" id="nhe:NECHADRAFT_85502"/>
<feature type="region of interest" description="Disordered" evidence="3">
    <location>
        <begin position="310"/>
        <end position="346"/>
    </location>
</feature>
<dbReference type="Pfam" id="PF12796">
    <property type="entry name" value="Ank_2"/>
    <property type="match status" value="1"/>
</dbReference>
<dbReference type="PROSITE" id="PS50088">
    <property type="entry name" value="ANK_REPEAT"/>
    <property type="match status" value="2"/>
</dbReference>
<dbReference type="OrthoDB" id="195446at2759"/>
<reference evidence="5 6" key="1">
    <citation type="journal article" date="2009" name="PLoS Genet.">
        <title>The genome of Nectria haematococca: contribution of supernumerary chromosomes to gene expansion.</title>
        <authorList>
            <person name="Coleman J.J."/>
            <person name="Rounsley S.D."/>
            <person name="Rodriguez-Carres M."/>
            <person name="Kuo A."/>
            <person name="Wasmann C.C."/>
            <person name="Grimwood J."/>
            <person name="Schmutz J."/>
            <person name="Taga M."/>
            <person name="White G.J."/>
            <person name="Zhou S."/>
            <person name="Schwartz D.C."/>
            <person name="Freitag M."/>
            <person name="Ma L.J."/>
            <person name="Danchin E.G."/>
            <person name="Henrissat B."/>
            <person name="Coutinho P.M."/>
            <person name="Nelson D.R."/>
            <person name="Straney D."/>
            <person name="Napoli C.A."/>
            <person name="Barker B.M."/>
            <person name="Gribskov M."/>
            <person name="Rep M."/>
            <person name="Kroken S."/>
            <person name="Molnar I."/>
            <person name="Rensing C."/>
            <person name="Kennell J.C."/>
            <person name="Zamora J."/>
            <person name="Farman M.L."/>
            <person name="Selker E.U."/>
            <person name="Salamov A."/>
            <person name="Shapiro H."/>
            <person name="Pangilinan J."/>
            <person name="Lindquist E."/>
            <person name="Lamers C."/>
            <person name="Grigoriev I.V."/>
            <person name="Geiser D.M."/>
            <person name="Covert S.F."/>
            <person name="Temporini E."/>
            <person name="Vanetten H.D."/>
        </authorList>
    </citation>
    <scope>NUCLEOTIDE SEQUENCE [LARGE SCALE GENOMIC DNA]</scope>
    <source>
        <strain evidence="6">ATCC MYA-4622 / CBS 123669 / FGSC 9596 / NRRL 45880 / 77-13-4</strain>
    </source>
</reference>
<feature type="domain" description="Nephrocystin 3-like N-terminal" evidence="4">
    <location>
        <begin position="9"/>
        <end position="145"/>
    </location>
</feature>
<dbReference type="Gene3D" id="1.25.40.20">
    <property type="entry name" value="Ankyrin repeat-containing domain"/>
    <property type="match status" value="3"/>
</dbReference>
<dbReference type="Pfam" id="PF24883">
    <property type="entry name" value="NPHP3_N"/>
    <property type="match status" value="1"/>
</dbReference>
<dbReference type="EMBL" id="GG698970">
    <property type="protein sequence ID" value="EEU34232.1"/>
    <property type="molecule type" value="Genomic_DNA"/>
</dbReference>
<dbReference type="SMART" id="SM00248">
    <property type="entry name" value="ANK"/>
    <property type="match status" value="5"/>
</dbReference>
<dbReference type="Proteomes" id="UP000005206">
    <property type="component" value="Chromosome 10"/>
</dbReference>
<dbReference type="InterPro" id="IPR002110">
    <property type="entry name" value="Ankyrin_rpt"/>
</dbReference>
<feature type="compositionally biased region" description="Low complexity" evidence="3">
    <location>
        <begin position="336"/>
        <end position="345"/>
    </location>
</feature>
<dbReference type="HOGENOM" id="CLU_260023_0_0_1"/>
<evidence type="ECO:0000256" key="3">
    <source>
        <dbReference type="SAM" id="MobiDB-lite"/>
    </source>
</evidence>
<feature type="region of interest" description="Disordered" evidence="3">
    <location>
        <begin position="1232"/>
        <end position="1251"/>
    </location>
</feature>
<dbReference type="PANTHER" id="PTHR10039:SF15">
    <property type="entry name" value="NACHT DOMAIN-CONTAINING PROTEIN"/>
    <property type="match status" value="1"/>
</dbReference>
<feature type="compositionally biased region" description="Basic and acidic residues" evidence="3">
    <location>
        <begin position="1233"/>
        <end position="1251"/>
    </location>
</feature>
<dbReference type="SUPFAM" id="SSF48403">
    <property type="entry name" value="Ankyrin repeat"/>
    <property type="match status" value="1"/>
</dbReference>
<dbReference type="PROSITE" id="PS50297">
    <property type="entry name" value="ANK_REP_REGION"/>
    <property type="match status" value="2"/>
</dbReference>
<feature type="repeat" description="ANK" evidence="2">
    <location>
        <begin position="617"/>
        <end position="649"/>
    </location>
</feature>
<dbReference type="InterPro" id="IPR056884">
    <property type="entry name" value="NPHP3-like_N"/>
</dbReference>
<dbReference type="eggNOG" id="KOG4177">
    <property type="taxonomic scope" value="Eukaryota"/>
</dbReference>
<evidence type="ECO:0000256" key="1">
    <source>
        <dbReference type="ARBA" id="ARBA00022737"/>
    </source>
</evidence>
<dbReference type="InterPro" id="IPR036770">
    <property type="entry name" value="Ankyrin_rpt-contain_sf"/>
</dbReference>
<accession>C7ZP16</accession>
<dbReference type="GeneID" id="9677880"/>
<sequence length="1319" mass="147044">MALVSWNATIIIRHIIKLQKEMTREKSIGLAYIYCDYMAEDQSALDYVGALLRQLVNLSEEVSPEVVTLYKDHQPGSSPPSTLLEGYGLALETEIRRFESVYIVVDALDECRDDDEGEFQPCTRARVLQTLGSLGDKIHVLFTSRDERPAVSLPDPTMPIAIMKVLATENDIRTYVQARIEGSQSLKHNTDSGLREDIKKTVAKKAAGMFLPAKLYMQILVNTANGHSRKSAIKKALRTLPQFDHTQILESYQKAYRAILKNIWFQGPFKVNLARRVLSWVIFTREPSGLTLPVLQQALLLEDAESPVGQNETALSGWDYDINDRDEDEQDEASISDDPSNSSASTHGDVILEETILSVCRGLITIDQVSKHIRFVHYTAQTYFSNENVRAESFPHAQSQLTESCIASLLSKEVDHPFSRYSCRHWGHHAQMVEEQFQDKILDLFRNREKMLSSFQLVVDSLSPAWTTEPHEPNNNSLPPLYVAAYFGLKLTATHLMSEYGTLDILRKDCRGWNAMMWAVVGGSLNLVRLLFRREKDLLSNDIIFSAAGSRVDEIQISKVYIPHGKISLAAALVPKAGLSFTKALPKAIRPNTSDDVIRFLLDNIETERIDLKRESDGRTLLSVLAGNWQWDYVQILLERGASVDLKDTNERTPLLWALQCPRCKIKIDSIIVSEESSLSIGEIQCLEFPTTVSIKDYRVSEMTVEPFICKLIGNDLESTNDDGRTALSLACESRFHTVVDKLLSKGARSNTKDTLGMTPLHYACSLPCFRTVVIEYLFCVGESKTRLGTAELPKLHLRKKDNTAKSLGRTVDLLLQVGAETGARNYLGETPASLAESDGLVSCQRLLDPLKFSSDKQSGTKSGFWQEEEDCAKLLVALLDYRSRFQVRTLRVIDHSRLISHSSLTAEVLLIQHGSSVILSNKAKIDKLTVCDDSTTEIRTVSVIGDLKTHHISRTVIYGPSSIQSLSGSEFSTLVIKGQVEIKDMTLSERCAAYVSGNTKVNKIDGLDKSSFTITEETRVEQIRLDNHCTMFSIGESRVNMVQGFGSSRIVLMGSSFAARISVFDACVVICGGHAHVERMSCTGQSFVSLKENIEIRRMDREGGASILAEDRVTVRLAFRRDGSSLSFHADTETGDAEALAKGLADLRSLSGVVTTSSLGHLVVIFDEGDIIVKIRQIAQDGPPHILTDLDSSSTVDEKESRSFKDRVNRLIEVDKQRWCLVQNKLVKHKERQKEAEDSQGREEEWNLETKGEESKAASWNWGHLSGTGAKRAVGLSPITPMDGYTALLATSCDGCLDYLHFCQSGTSVRQQYLNETV</sequence>
<proteinExistence type="predicted"/>
<dbReference type="RefSeq" id="XP_003039945.1">
    <property type="nucleotide sequence ID" value="XM_003039899.1"/>
</dbReference>